<dbReference type="InterPro" id="IPR022137">
    <property type="entry name" value="Znf_prot_DUF3669"/>
</dbReference>
<accession>A0A6A7A5S3</accession>
<dbReference type="EMBL" id="MU006222">
    <property type="protein sequence ID" value="KAF2828650.1"/>
    <property type="molecule type" value="Genomic_DNA"/>
</dbReference>
<proteinExistence type="predicted"/>
<evidence type="ECO:0000313" key="2">
    <source>
        <dbReference type="EMBL" id="KAF2828650.1"/>
    </source>
</evidence>
<name>A0A6A7A5S3_9PLEO</name>
<gene>
    <name evidence="2" type="ORF">CC86DRAFT_392881</name>
</gene>
<evidence type="ECO:0000313" key="3">
    <source>
        <dbReference type="Proteomes" id="UP000799424"/>
    </source>
</evidence>
<evidence type="ECO:0000259" key="1">
    <source>
        <dbReference type="Pfam" id="PF12417"/>
    </source>
</evidence>
<feature type="domain" description="DUF3669" evidence="1">
    <location>
        <begin position="174"/>
        <end position="238"/>
    </location>
</feature>
<organism evidence="2 3">
    <name type="scientific">Ophiobolus disseminans</name>
    <dbReference type="NCBI Taxonomy" id="1469910"/>
    <lineage>
        <taxon>Eukaryota</taxon>
        <taxon>Fungi</taxon>
        <taxon>Dikarya</taxon>
        <taxon>Ascomycota</taxon>
        <taxon>Pezizomycotina</taxon>
        <taxon>Dothideomycetes</taxon>
        <taxon>Pleosporomycetidae</taxon>
        <taxon>Pleosporales</taxon>
        <taxon>Pleosporineae</taxon>
        <taxon>Phaeosphaeriaceae</taxon>
        <taxon>Ophiobolus</taxon>
    </lineage>
</organism>
<dbReference type="Proteomes" id="UP000799424">
    <property type="component" value="Unassembled WGS sequence"/>
</dbReference>
<dbReference type="Pfam" id="PF12417">
    <property type="entry name" value="DUF3669"/>
    <property type="match status" value="1"/>
</dbReference>
<dbReference type="PANTHER" id="PTHR40780:SF3">
    <property type="entry name" value="DUF3669 DOMAIN-CONTAINING PROTEIN"/>
    <property type="match status" value="1"/>
</dbReference>
<reference evidence="2" key="1">
    <citation type="journal article" date="2020" name="Stud. Mycol.">
        <title>101 Dothideomycetes genomes: a test case for predicting lifestyles and emergence of pathogens.</title>
        <authorList>
            <person name="Haridas S."/>
            <person name="Albert R."/>
            <person name="Binder M."/>
            <person name="Bloem J."/>
            <person name="Labutti K."/>
            <person name="Salamov A."/>
            <person name="Andreopoulos B."/>
            <person name="Baker S."/>
            <person name="Barry K."/>
            <person name="Bills G."/>
            <person name="Bluhm B."/>
            <person name="Cannon C."/>
            <person name="Castanera R."/>
            <person name="Culley D."/>
            <person name="Daum C."/>
            <person name="Ezra D."/>
            <person name="Gonzalez J."/>
            <person name="Henrissat B."/>
            <person name="Kuo A."/>
            <person name="Liang C."/>
            <person name="Lipzen A."/>
            <person name="Lutzoni F."/>
            <person name="Magnuson J."/>
            <person name="Mondo S."/>
            <person name="Nolan M."/>
            <person name="Ohm R."/>
            <person name="Pangilinan J."/>
            <person name="Park H.-J."/>
            <person name="Ramirez L."/>
            <person name="Alfaro M."/>
            <person name="Sun H."/>
            <person name="Tritt A."/>
            <person name="Yoshinaga Y."/>
            <person name="Zwiers L.-H."/>
            <person name="Turgeon B."/>
            <person name="Goodwin S."/>
            <person name="Spatafora J."/>
            <person name="Crous P."/>
            <person name="Grigoriev I."/>
        </authorList>
    </citation>
    <scope>NUCLEOTIDE SEQUENCE</scope>
    <source>
        <strain evidence="2">CBS 113818</strain>
    </source>
</reference>
<protein>
    <recommendedName>
        <fullName evidence="1">DUF3669 domain-containing protein</fullName>
    </recommendedName>
</protein>
<sequence length="269" mass="30858">MNTQHNTKFRCIGAGCCGSVWTPEIATTWVIKCEDGGDRGRSVANDQVVHHRVLTADGDDYFEADHRLMSYLQERIPVVPLEIRELLITRYCPQALQDTARASRENEDCLIRMHELGLDTDRIAQVLARTLAHCYWRAHVDANDVEFVLAPATAPTRAVTCSFSISGLESQLVIWMLDFDCVRVMSQDREGIQQAVKAFYQNDAYFPRPHFFGHTKEDVALWKLFCTHFVDQTMDILGVEGRWLADEWVRQMEEEGKRRAAKDEECACR</sequence>
<dbReference type="AlphaFoldDB" id="A0A6A7A5S3"/>
<dbReference type="PANTHER" id="PTHR40780">
    <property type="entry name" value="DUF3669 DOMAIN-CONTAINING PROTEIN"/>
    <property type="match status" value="1"/>
</dbReference>
<dbReference type="OrthoDB" id="2993351at2759"/>
<keyword evidence="3" id="KW-1185">Reference proteome</keyword>